<feature type="region of interest" description="Disordered" evidence="1">
    <location>
        <begin position="106"/>
        <end position="137"/>
    </location>
</feature>
<feature type="domain" description="HD-Zip IV C-terminal" evidence="2">
    <location>
        <begin position="15"/>
        <end position="141"/>
    </location>
</feature>
<sequence>MSSTSSLTKGLGLRDWDVLCNQNPVQEIALIANGSHPGNCISVLRVFSTTSQNNMLILQESCIDSSGALVLYSPVELPAINIVTSGEGPSCIPLLQSGLTIYPDGRSVPEINQQKTSNGVSTSSSNAEGEEGGGGSLITEVLQQKL</sequence>
<accession>A0ABD2Z062</accession>
<reference evidence="3 4" key="1">
    <citation type="submission" date="2024-11" db="EMBL/GenBank/DDBJ databases">
        <title>A near-complete genome assembly of Cinchona calisaya.</title>
        <authorList>
            <person name="Lian D.C."/>
            <person name="Zhao X.W."/>
            <person name="Wei L."/>
        </authorList>
    </citation>
    <scope>NUCLEOTIDE SEQUENCE [LARGE SCALE GENOMIC DNA]</scope>
    <source>
        <tissue evidence="3">Nenye</tissue>
    </source>
</reference>
<dbReference type="EMBL" id="JBJUIK010000012">
    <property type="protein sequence ID" value="KAL3511173.1"/>
    <property type="molecule type" value="Genomic_DNA"/>
</dbReference>
<feature type="compositionally biased region" description="Polar residues" evidence="1">
    <location>
        <begin position="110"/>
        <end position="127"/>
    </location>
</feature>
<dbReference type="AlphaFoldDB" id="A0ABD2Z062"/>
<dbReference type="PANTHER" id="PTHR45654">
    <property type="entry name" value="HOMEOBOX-LEUCINE ZIPPER PROTEIN MERISTEM L1"/>
    <property type="match status" value="1"/>
</dbReference>
<organism evidence="3 4">
    <name type="scientific">Cinchona calisaya</name>
    <dbReference type="NCBI Taxonomy" id="153742"/>
    <lineage>
        <taxon>Eukaryota</taxon>
        <taxon>Viridiplantae</taxon>
        <taxon>Streptophyta</taxon>
        <taxon>Embryophyta</taxon>
        <taxon>Tracheophyta</taxon>
        <taxon>Spermatophyta</taxon>
        <taxon>Magnoliopsida</taxon>
        <taxon>eudicotyledons</taxon>
        <taxon>Gunneridae</taxon>
        <taxon>Pentapetalae</taxon>
        <taxon>asterids</taxon>
        <taxon>lamiids</taxon>
        <taxon>Gentianales</taxon>
        <taxon>Rubiaceae</taxon>
        <taxon>Cinchonoideae</taxon>
        <taxon>Cinchoneae</taxon>
        <taxon>Cinchona</taxon>
    </lineage>
</organism>
<dbReference type="PANTHER" id="PTHR45654:SF1">
    <property type="entry name" value="HOMEOBOX-LEUCINE ZIPPER PROTEIN HDG11"/>
    <property type="match status" value="1"/>
</dbReference>
<evidence type="ECO:0000313" key="3">
    <source>
        <dbReference type="EMBL" id="KAL3511173.1"/>
    </source>
</evidence>
<proteinExistence type="predicted"/>
<dbReference type="InterPro" id="IPR042160">
    <property type="entry name" value="HD-Zip_IV"/>
</dbReference>
<evidence type="ECO:0000313" key="4">
    <source>
        <dbReference type="Proteomes" id="UP001630127"/>
    </source>
</evidence>
<evidence type="ECO:0000256" key="1">
    <source>
        <dbReference type="SAM" id="MobiDB-lite"/>
    </source>
</evidence>
<keyword evidence="4" id="KW-1185">Reference proteome</keyword>
<dbReference type="Pfam" id="PF25797">
    <property type="entry name" value="PDF2_C"/>
    <property type="match status" value="1"/>
</dbReference>
<protein>
    <recommendedName>
        <fullName evidence="2">HD-Zip IV C-terminal domain-containing protein</fullName>
    </recommendedName>
</protein>
<evidence type="ECO:0000259" key="2">
    <source>
        <dbReference type="Pfam" id="PF25797"/>
    </source>
</evidence>
<name>A0ABD2Z062_9GENT</name>
<gene>
    <name evidence="3" type="ORF">ACH5RR_030574</name>
</gene>
<comment type="caution">
    <text evidence="3">The sequence shown here is derived from an EMBL/GenBank/DDBJ whole genome shotgun (WGS) entry which is preliminary data.</text>
</comment>
<dbReference type="Proteomes" id="UP001630127">
    <property type="component" value="Unassembled WGS sequence"/>
</dbReference>
<dbReference type="InterPro" id="IPR057993">
    <property type="entry name" value="HD-Zip_IV_C"/>
</dbReference>